<proteinExistence type="predicted"/>
<dbReference type="InterPro" id="IPR043737">
    <property type="entry name" value="DUF5682"/>
</dbReference>
<dbReference type="AlphaFoldDB" id="A0A0V7ZFG7"/>
<evidence type="ECO:0000313" key="2">
    <source>
        <dbReference type="EMBL" id="KST63185.1"/>
    </source>
</evidence>
<dbReference type="EMBL" id="LMTZ01000141">
    <property type="protein sequence ID" value="KST63185.1"/>
    <property type="molecule type" value="Genomic_DNA"/>
</dbReference>
<accession>A0A0V7ZFG7</accession>
<reference evidence="2 3" key="1">
    <citation type="journal article" date="2015" name="Genome Announc.">
        <title>Draft Genome of the Euendolithic (true boring) Cyanobacterium Mastigocoleus testarum strain BC008.</title>
        <authorList>
            <person name="Guida B.S."/>
            <person name="Garcia-Pichel F."/>
        </authorList>
    </citation>
    <scope>NUCLEOTIDE SEQUENCE [LARGE SCALE GENOMIC DNA]</scope>
    <source>
        <strain evidence="2 3">BC008</strain>
    </source>
</reference>
<keyword evidence="3" id="KW-1185">Reference proteome</keyword>
<dbReference type="Proteomes" id="UP000053372">
    <property type="component" value="Unassembled WGS sequence"/>
</dbReference>
<evidence type="ECO:0000313" key="3">
    <source>
        <dbReference type="Proteomes" id="UP000053372"/>
    </source>
</evidence>
<dbReference type="OrthoDB" id="3413623at2"/>
<dbReference type="EMBL" id="LMTZ01000142">
    <property type="protein sequence ID" value="KST63171.1"/>
    <property type="molecule type" value="Genomic_DNA"/>
</dbReference>
<sequence>MKLPQSFQPLQEQLLTTAEQFATDSQPLSEFLTALVGDVEKAIAEPLEIFPVCHHSPASALQILRRLRLSSNPPKAIYMEMCEDLRPITENLHNCKLPVALQAFAGESQTFSPQEIPLSVIAPLTEASAEYQTIAYALQHPETELVFVDRAVDYVFQWEEQETENLEEKQTDVPEEAKRHGTALGLEMGNMIPKFDVFLELILKNSNTRHFSEWWDRYVEQAIINADYQTYRQVMFLIGSLMRRLGSRTKDLENDRLRERYMWTRIKQHMKAKKIQPQDAIYICGAVHAASDVAEFGTENDTIWQIPELSQTKWLYGLIPSSFAAIEYQFAHHPGTVSIAETTWKKNIKLSNIKPFNLNKKTKSKTKSSKKKVKAIVTNNTLTGKQNVSELVSFLNIPPAQAEADTEQLLQWCADIVNLARKNGYLASTADSIAIYQTSMLLARMRNRLHPTPYDFQDAAITCLEKDRTPKKRNISQICQILLGGDRVGRVGYASLPPLVQNLYDRLAPLNINLQSQTKQRVLMDFKQKPQLFDCSDVLWRINYLLGDRIVQPIMGDRSLGFKPVQESWEVRIGKHQRPLIMLGYEGVSLEQVIEQHLRKAVFDNKGTAKTVLNAVEDSILYLNNPRLTAELGEYGISLLQQETGAEDAMEIFTIVRRLIHYYRTTPKGLPKWIENFVTVGYRHYASLLAQAFADRGTNPEQIAGMLGFIFTLESLALSLGCNRSQLLISVKQATREKQDPAKLGLLWTTEWLLSLRHLEEMREFFQHVLENEILMRTFPYYLNGFILSLTFAPRIKGFVIELLAKSFASIPDANLLSWLPNLILRLRPHSQILQSLIAEAANIYPDQLKGFQNWFPFWEKTQNYQPRNPKTIKNSSSKSQNKLIESHNQTRKLLFTYQTTTNRIAQLLQVENIYWQKFENHNNSSSFKLLSEREIEVKKLLTSKPATMKLLAVLFPHWLRSINILKT</sequence>
<dbReference type="Pfam" id="PF18934">
    <property type="entry name" value="DUF5682"/>
    <property type="match status" value="2"/>
</dbReference>
<protein>
    <submittedName>
        <fullName evidence="2">Uncharacterized protein</fullName>
    </submittedName>
</protein>
<organism evidence="2 3">
    <name type="scientific">Mastigocoleus testarum BC008</name>
    <dbReference type="NCBI Taxonomy" id="371196"/>
    <lineage>
        <taxon>Bacteria</taxon>
        <taxon>Bacillati</taxon>
        <taxon>Cyanobacteriota</taxon>
        <taxon>Cyanophyceae</taxon>
        <taxon>Nostocales</taxon>
        <taxon>Hapalosiphonaceae</taxon>
        <taxon>Mastigocoleus</taxon>
    </lineage>
</organism>
<dbReference type="RefSeq" id="WP_058184499.1">
    <property type="nucleotide sequence ID" value="NZ_LMTZ01000141.1"/>
</dbReference>
<gene>
    <name evidence="1" type="ORF">BC008_12770</name>
    <name evidence="2" type="ORF">BC008_12825</name>
</gene>
<comment type="caution">
    <text evidence="2">The sequence shown here is derived from an EMBL/GenBank/DDBJ whole genome shotgun (WGS) entry which is preliminary data.</text>
</comment>
<evidence type="ECO:0000313" key="1">
    <source>
        <dbReference type="EMBL" id="KST63171.1"/>
    </source>
</evidence>
<name>A0A0V7ZFG7_9CYAN</name>